<dbReference type="InterPro" id="IPR050833">
    <property type="entry name" value="Poly_Biosynth_Transport"/>
</dbReference>
<feature type="transmembrane region" description="Helical" evidence="6">
    <location>
        <begin position="216"/>
        <end position="236"/>
    </location>
</feature>
<evidence type="ECO:0000313" key="8">
    <source>
        <dbReference type="Proteomes" id="UP000240739"/>
    </source>
</evidence>
<evidence type="ECO:0000256" key="3">
    <source>
        <dbReference type="ARBA" id="ARBA00022692"/>
    </source>
</evidence>
<feature type="transmembrane region" description="Helical" evidence="6">
    <location>
        <begin position="117"/>
        <end position="135"/>
    </location>
</feature>
<dbReference type="AlphaFoldDB" id="A0A2T4UCA6"/>
<dbReference type="Pfam" id="PF01943">
    <property type="entry name" value="Polysacc_synt"/>
    <property type="match status" value="1"/>
</dbReference>
<evidence type="ECO:0000256" key="2">
    <source>
        <dbReference type="ARBA" id="ARBA00022475"/>
    </source>
</evidence>
<feature type="transmembrane region" description="Helical" evidence="6">
    <location>
        <begin position="86"/>
        <end position="111"/>
    </location>
</feature>
<feature type="transmembrane region" description="Helical" evidence="6">
    <location>
        <begin position="363"/>
        <end position="385"/>
    </location>
</feature>
<feature type="transmembrane region" description="Helical" evidence="6">
    <location>
        <begin position="147"/>
        <end position="169"/>
    </location>
</feature>
<dbReference type="RefSeq" id="WP_107570942.1">
    <property type="nucleotide sequence ID" value="NZ_PYYB01000004.1"/>
</dbReference>
<feature type="transmembrane region" description="Helical" evidence="6">
    <location>
        <begin position="44"/>
        <end position="65"/>
    </location>
</feature>
<evidence type="ECO:0000256" key="6">
    <source>
        <dbReference type="SAM" id="Phobius"/>
    </source>
</evidence>
<feature type="transmembrane region" description="Helical" evidence="6">
    <location>
        <begin position="299"/>
        <end position="324"/>
    </location>
</feature>
<keyword evidence="8" id="KW-1185">Reference proteome</keyword>
<feature type="transmembrane region" description="Helical" evidence="6">
    <location>
        <begin position="175"/>
        <end position="195"/>
    </location>
</feature>
<evidence type="ECO:0000256" key="4">
    <source>
        <dbReference type="ARBA" id="ARBA00022989"/>
    </source>
</evidence>
<keyword evidence="3 6" id="KW-0812">Transmembrane</keyword>
<dbReference type="PANTHER" id="PTHR30250:SF11">
    <property type="entry name" value="O-ANTIGEN TRANSPORTER-RELATED"/>
    <property type="match status" value="1"/>
</dbReference>
<evidence type="ECO:0000256" key="5">
    <source>
        <dbReference type="ARBA" id="ARBA00023136"/>
    </source>
</evidence>
<comment type="caution">
    <text evidence="7">The sequence shown here is derived from an EMBL/GenBank/DDBJ whole genome shotgun (WGS) entry which is preliminary data.</text>
</comment>
<reference evidence="7 8" key="1">
    <citation type="submission" date="2018-03" db="EMBL/GenBank/DDBJ databases">
        <title>Aquarubrobacter algicola gen. nov., sp. nov., a novel actinobacterium isolated from shallow eutrophic lake during the end of cyanobacterial harmful algal blooms.</title>
        <authorList>
            <person name="Chun S.J."/>
        </authorList>
    </citation>
    <scope>NUCLEOTIDE SEQUENCE [LARGE SCALE GENOMIC DNA]</scope>
    <source>
        <strain evidence="7 8">Seoho-28</strain>
    </source>
</reference>
<sequence>MSTPAAGNATRRIAGNTALQAAADGLGKLGTIVLYAVLAREAGVAAFGDFTTAASLSVLVMVAAFGMDFRVTRLVAQGDPDVGPSIWGAVLLKLAGGTAILLVVCGIAALGPYSDRVVATTAVLGLAMIVELTTMTPHAVFRGHEDLRPVALALLLYRGLLSVLGVAVLLAGGSILLVAVGWLLGALAGLAYTLLRARRAGLRHPFVVTRAGLRAVATDSLGLGLAAVLGAALSRLDIVLLGALKDSEAVALYGGAYRLMESTFFITSALALSAFPALSRLTRTSTPSLGEAVALTTKAVLVTTVPLAVGFVAYAEPVLVAIYGDGLRDATGTLQILGVLVITTGIYSLMAFVLTSQQAQRPIVVALVVTTVLNVGANLALIPSMGAEGAAWSWAATTTVLAAMLLVAVLRDAGRVPVLRTVEGPLLGGLAMVAVAVATGAHAWGIPLAGAAFAVVLVTVERRRHPDDAVRLRLARPRGA</sequence>
<keyword evidence="2" id="KW-1003">Cell membrane</keyword>
<protein>
    <submittedName>
        <fullName evidence="7">Uncharacterized protein</fullName>
    </submittedName>
</protein>
<dbReference type="Proteomes" id="UP000240739">
    <property type="component" value="Unassembled WGS sequence"/>
</dbReference>
<evidence type="ECO:0000313" key="7">
    <source>
        <dbReference type="EMBL" id="PTL54842.1"/>
    </source>
</evidence>
<feature type="transmembrane region" description="Helical" evidence="6">
    <location>
        <begin position="444"/>
        <end position="460"/>
    </location>
</feature>
<gene>
    <name evidence="7" type="ORF">C7Y72_19855</name>
</gene>
<dbReference type="PANTHER" id="PTHR30250">
    <property type="entry name" value="PST FAMILY PREDICTED COLANIC ACID TRANSPORTER"/>
    <property type="match status" value="1"/>
</dbReference>
<feature type="transmembrane region" description="Helical" evidence="6">
    <location>
        <begin position="391"/>
        <end position="410"/>
    </location>
</feature>
<keyword evidence="4 6" id="KW-1133">Transmembrane helix</keyword>
<dbReference type="CDD" id="cd13128">
    <property type="entry name" value="MATE_Wzx_like"/>
    <property type="match status" value="1"/>
</dbReference>
<dbReference type="EMBL" id="PYYB01000004">
    <property type="protein sequence ID" value="PTL54842.1"/>
    <property type="molecule type" value="Genomic_DNA"/>
</dbReference>
<keyword evidence="5 6" id="KW-0472">Membrane</keyword>
<evidence type="ECO:0000256" key="1">
    <source>
        <dbReference type="ARBA" id="ARBA00004651"/>
    </source>
</evidence>
<feature type="transmembrane region" description="Helical" evidence="6">
    <location>
        <begin position="422"/>
        <end position="438"/>
    </location>
</feature>
<comment type="subcellular location">
    <subcellularLocation>
        <location evidence="1">Cell membrane</location>
        <topology evidence="1">Multi-pass membrane protein</topology>
    </subcellularLocation>
</comment>
<proteinExistence type="predicted"/>
<accession>A0A2T4UCA6</accession>
<feature type="transmembrane region" description="Helical" evidence="6">
    <location>
        <begin position="256"/>
        <end position="278"/>
    </location>
</feature>
<dbReference type="InterPro" id="IPR002797">
    <property type="entry name" value="Polysacc_synth"/>
</dbReference>
<name>A0A2T4UCA6_9ACTN</name>
<dbReference type="OrthoDB" id="3773259at2"/>
<dbReference type="GO" id="GO:0005886">
    <property type="term" value="C:plasma membrane"/>
    <property type="evidence" value="ECO:0007669"/>
    <property type="project" value="UniProtKB-SubCell"/>
</dbReference>
<organism evidence="7 8">
    <name type="scientific">Paraconexibacter algicola</name>
    <dbReference type="NCBI Taxonomy" id="2133960"/>
    <lineage>
        <taxon>Bacteria</taxon>
        <taxon>Bacillati</taxon>
        <taxon>Actinomycetota</taxon>
        <taxon>Thermoleophilia</taxon>
        <taxon>Solirubrobacterales</taxon>
        <taxon>Paraconexibacteraceae</taxon>
        <taxon>Paraconexibacter</taxon>
    </lineage>
</organism>
<feature type="transmembrane region" description="Helical" evidence="6">
    <location>
        <begin position="336"/>
        <end position="356"/>
    </location>
</feature>